<feature type="domain" description="SLH" evidence="3">
    <location>
        <begin position="200"/>
        <end position="257"/>
    </location>
</feature>
<keyword evidence="5" id="KW-1185">Reference proteome</keyword>
<dbReference type="GO" id="GO:0009253">
    <property type="term" value="P:peptidoglycan catabolic process"/>
    <property type="evidence" value="ECO:0007669"/>
    <property type="project" value="InterPro"/>
</dbReference>
<dbReference type="HOGENOM" id="CLU_014322_9_1_9"/>
<dbReference type="KEGG" id="hhd:HBHAL_3874"/>
<dbReference type="RefSeq" id="WP_014644105.1">
    <property type="nucleotide sequence ID" value="NC_017668.1"/>
</dbReference>
<dbReference type="Proteomes" id="UP000007397">
    <property type="component" value="Chromosome"/>
</dbReference>
<gene>
    <name evidence="4" type="primary">amiC</name>
    <name evidence="4" type="ordered locus">HBHAL_3874</name>
</gene>
<dbReference type="PATRIC" id="fig|866895.3.peg.2900"/>
<proteinExistence type="predicted"/>
<dbReference type="InterPro" id="IPR002508">
    <property type="entry name" value="MurNAc-LAA_cat"/>
</dbReference>
<organism evidence="4 5">
    <name type="scientific">Halobacillus halophilus (strain ATCC 35676 / DSM 2266 / JCM 20832 / KCTC 3685 / LMG 17431 / NBRC 102448 / NCIMB 2269)</name>
    <name type="common">Sporosarcina halophila</name>
    <dbReference type="NCBI Taxonomy" id="866895"/>
    <lineage>
        <taxon>Bacteria</taxon>
        <taxon>Bacillati</taxon>
        <taxon>Bacillota</taxon>
        <taxon>Bacilli</taxon>
        <taxon>Bacillales</taxon>
        <taxon>Bacillaceae</taxon>
        <taxon>Halobacillus</taxon>
    </lineage>
</organism>
<dbReference type="Pfam" id="PF00395">
    <property type="entry name" value="SLH"/>
    <property type="match status" value="1"/>
</dbReference>
<dbReference type="SMART" id="SM00646">
    <property type="entry name" value="Ami_3"/>
    <property type="match status" value="1"/>
</dbReference>
<dbReference type="PANTHER" id="PTHR30404:SF0">
    <property type="entry name" value="N-ACETYLMURAMOYL-L-ALANINE AMIDASE AMIC"/>
    <property type="match status" value="1"/>
</dbReference>
<dbReference type="EC" id="3.5.1.28" evidence="4"/>
<evidence type="ECO:0000256" key="1">
    <source>
        <dbReference type="ARBA" id="ARBA00022729"/>
    </source>
</evidence>
<evidence type="ECO:0000259" key="3">
    <source>
        <dbReference type="PROSITE" id="PS51272"/>
    </source>
</evidence>
<dbReference type="Gene3D" id="3.40.630.40">
    <property type="entry name" value="Zn-dependent exopeptidases"/>
    <property type="match status" value="1"/>
</dbReference>
<sequence length="257" mass="28503">MPRLIALDDGHGIDTPGKRTPFIPEIGMSIHENEFNRAVVNFLKIELERCGFDTLLVAPTDVDTSLQQRTDLANSRNADAYISVHYNAFDGTFSGEDASGIEIFVYNGDLNNESGKLANAVAKYLREGTVQNFRGVKEENFHVLRETNMIAILTENGFMDNKREALLMIDRAFQMEVAVEHAKGICEYFNVAYVPAPVPGGTGFNDVPNDLYSATAIKRAKDLGLLEGYPNGNFGPNDSLKRGDFALVLMRLYDLLK</sequence>
<dbReference type="GO" id="GO:0008745">
    <property type="term" value="F:N-acetylmuramoyl-L-alanine amidase activity"/>
    <property type="evidence" value="ECO:0007669"/>
    <property type="project" value="UniProtKB-EC"/>
</dbReference>
<dbReference type="Pfam" id="PF01520">
    <property type="entry name" value="Amidase_3"/>
    <property type="match status" value="1"/>
</dbReference>
<dbReference type="GO" id="GO:0030288">
    <property type="term" value="C:outer membrane-bounded periplasmic space"/>
    <property type="evidence" value="ECO:0007669"/>
    <property type="project" value="TreeGrafter"/>
</dbReference>
<dbReference type="AlphaFoldDB" id="I0JPZ6"/>
<dbReference type="CDD" id="cd02696">
    <property type="entry name" value="MurNAc-LAA"/>
    <property type="match status" value="1"/>
</dbReference>
<dbReference type="SUPFAM" id="SSF53187">
    <property type="entry name" value="Zn-dependent exopeptidases"/>
    <property type="match status" value="1"/>
</dbReference>
<dbReference type="InterPro" id="IPR001119">
    <property type="entry name" value="SLH_dom"/>
</dbReference>
<dbReference type="eggNOG" id="COG0860">
    <property type="taxonomic scope" value="Bacteria"/>
</dbReference>
<evidence type="ECO:0000313" key="5">
    <source>
        <dbReference type="Proteomes" id="UP000007397"/>
    </source>
</evidence>
<dbReference type="InterPro" id="IPR050695">
    <property type="entry name" value="N-acetylmuramoyl_amidase_3"/>
</dbReference>
<evidence type="ECO:0000313" key="4">
    <source>
        <dbReference type="EMBL" id="CCG46216.1"/>
    </source>
</evidence>
<keyword evidence="1" id="KW-0732">Signal</keyword>
<dbReference type="PANTHER" id="PTHR30404">
    <property type="entry name" value="N-ACETYLMURAMOYL-L-ALANINE AMIDASE"/>
    <property type="match status" value="1"/>
</dbReference>
<protein>
    <submittedName>
        <fullName evidence="4">N-acetylmuramoyl-L-alanine amidase</fullName>
        <ecNumber evidence="4">3.5.1.28</ecNumber>
    </submittedName>
</protein>
<name>I0JPZ6_HALH3</name>
<accession>I0JPZ6</accession>
<keyword evidence="2 4" id="KW-0378">Hydrolase</keyword>
<dbReference type="STRING" id="866895.HBHAL_3874"/>
<evidence type="ECO:0000256" key="2">
    <source>
        <dbReference type="ARBA" id="ARBA00022801"/>
    </source>
</evidence>
<dbReference type="EMBL" id="HE717023">
    <property type="protein sequence ID" value="CCG46216.1"/>
    <property type="molecule type" value="Genomic_DNA"/>
</dbReference>
<dbReference type="PROSITE" id="PS51272">
    <property type="entry name" value="SLH"/>
    <property type="match status" value="1"/>
</dbReference>
<reference evidence="4 5" key="1">
    <citation type="journal article" date="2013" name="Environ. Microbiol.">
        <title>Chloride and organic osmolytes: a hybrid strategy to cope with elevated salinities by the moderately halophilic, chloride-dependent bacterium Halobacillus halophilus.</title>
        <authorList>
            <person name="Saum S.H."/>
            <person name="Pfeiffer F."/>
            <person name="Palm P."/>
            <person name="Rampp M."/>
            <person name="Schuster S.C."/>
            <person name="Muller V."/>
            <person name="Oesterhelt D."/>
        </authorList>
    </citation>
    <scope>NUCLEOTIDE SEQUENCE [LARGE SCALE GENOMIC DNA]</scope>
    <source>
        <strain evidence="5">ATCC 35676 / DSM 2266 / JCM 20832 / KCTC 3685 / LMG 17431 / NBRC 102448 / NCIMB 2269</strain>
    </source>
</reference>